<dbReference type="InterPro" id="IPR029063">
    <property type="entry name" value="SAM-dependent_MTases_sf"/>
</dbReference>
<dbReference type="PANTHER" id="PTHR34009">
    <property type="entry name" value="PROTEIN STAR"/>
    <property type="match status" value="1"/>
</dbReference>
<dbReference type="GO" id="GO:0005886">
    <property type="term" value="C:plasma membrane"/>
    <property type="evidence" value="ECO:0007669"/>
    <property type="project" value="TreeGrafter"/>
</dbReference>
<reference evidence="2 3" key="1">
    <citation type="journal article" date="2015" name="Nature">
        <title>rRNA introns, odd ribosomes, and small enigmatic genomes across a large radiation of phyla.</title>
        <authorList>
            <person name="Brown C.T."/>
            <person name="Hug L.A."/>
            <person name="Thomas B.C."/>
            <person name="Sharon I."/>
            <person name="Castelle C.J."/>
            <person name="Singh A."/>
            <person name="Wilkins M.J."/>
            <person name="Williams K.H."/>
            <person name="Banfield J.F."/>
        </authorList>
    </citation>
    <scope>NUCLEOTIDE SEQUENCE [LARGE SCALE GENOMIC DNA]</scope>
</reference>
<dbReference type="AlphaFoldDB" id="A0A837I877"/>
<protein>
    <submittedName>
        <fullName evidence="2">Methyltransferase FkbM family protein</fullName>
    </submittedName>
</protein>
<dbReference type="EMBL" id="LCHP01000002">
    <property type="protein sequence ID" value="KKT37077.1"/>
    <property type="molecule type" value="Genomic_DNA"/>
</dbReference>
<evidence type="ECO:0000313" key="2">
    <source>
        <dbReference type="EMBL" id="KKT37077.1"/>
    </source>
</evidence>
<dbReference type="GO" id="GO:0008168">
    <property type="term" value="F:methyltransferase activity"/>
    <property type="evidence" value="ECO:0007669"/>
    <property type="project" value="UniProtKB-KW"/>
</dbReference>
<name>A0A837I877_9BACT</name>
<accession>A0A837I877</accession>
<dbReference type="GO" id="GO:0016197">
    <property type="term" value="P:endosomal transport"/>
    <property type="evidence" value="ECO:0007669"/>
    <property type="project" value="TreeGrafter"/>
</dbReference>
<dbReference type="InterPro" id="IPR006342">
    <property type="entry name" value="FkbM_mtfrase"/>
</dbReference>
<keyword evidence="2" id="KW-0808">Transferase</keyword>
<dbReference type="InterPro" id="IPR053202">
    <property type="entry name" value="EGF_Rcpt_Signaling_Reg"/>
</dbReference>
<keyword evidence="2" id="KW-0489">Methyltransferase</keyword>
<comment type="caution">
    <text evidence="2">The sequence shown here is derived from an EMBL/GenBank/DDBJ whole genome shotgun (WGS) entry which is preliminary data.</text>
</comment>
<gene>
    <name evidence="2" type="ORF">UW25_C0002G0023</name>
</gene>
<evidence type="ECO:0000313" key="3">
    <source>
        <dbReference type="Proteomes" id="UP000033815"/>
    </source>
</evidence>
<dbReference type="Pfam" id="PF05050">
    <property type="entry name" value="Methyltransf_21"/>
    <property type="match status" value="1"/>
</dbReference>
<dbReference type="Proteomes" id="UP000033815">
    <property type="component" value="Unassembled WGS sequence"/>
</dbReference>
<organism evidence="2 3">
    <name type="scientific">Candidatus Nomurabacteria bacterium GW2011_GWB1_44_12</name>
    <dbReference type="NCBI Taxonomy" id="1618748"/>
    <lineage>
        <taxon>Bacteria</taxon>
        <taxon>Candidatus Nomuraibacteriota</taxon>
    </lineage>
</organism>
<dbReference type="GO" id="GO:0006888">
    <property type="term" value="P:endoplasmic reticulum to Golgi vesicle-mediated transport"/>
    <property type="evidence" value="ECO:0007669"/>
    <property type="project" value="TreeGrafter"/>
</dbReference>
<evidence type="ECO:0000259" key="1">
    <source>
        <dbReference type="Pfam" id="PF05050"/>
    </source>
</evidence>
<feature type="domain" description="Methyltransferase FkbM" evidence="1">
    <location>
        <begin position="62"/>
        <end position="217"/>
    </location>
</feature>
<dbReference type="NCBIfam" id="TIGR01444">
    <property type="entry name" value="fkbM_fam"/>
    <property type="match status" value="1"/>
</dbReference>
<dbReference type="PANTHER" id="PTHR34009:SF2">
    <property type="entry name" value="PROTEIN STAR"/>
    <property type="match status" value="1"/>
</dbReference>
<dbReference type="GO" id="GO:0032259">
    <property type="term" value="P:methylation"/>
    <property type="evidence" value="ECO:0007669"/>
    <property type="project" value="UniProtKB-KW"/>
</dbReference>
<dbReference type="GO" id="GO:0005737">
    <property type="term" value="C:cytoplasm"/>
    <property type="evidence" value="ECO:0007669"/>
    <property type="project" value="GOC"/>
</dbReference>
<sequence length="245" mass="28731">MKIKEIIKKNIPKKYLDPVLGLRRSILKRYTRKISYSQCGEDIIIEFLLRDVLKIKNITYLDLGAHHSSFLSNTYLFYKKGFQGVLIEPDFYLFEEIRKRRQRDIVLNFGVGISNENEADFYVFNYTELNTFSKKTADETKGEATLEGIIKVPLVTVNDILEKYCKICPSFISVDIEGLDLDIVKTLDFKKWRPAALCIETIRHSDRQKIQEITDILIMNNYEVYAETYINTIYVNKDLKISEIR</sequence>
<dbReference type="Gene3D" id="3.40.50.150">
    <property type="entry name" value="Vaccinia Virus protein VP39"/>
    <property type="match status" value="1"/>
</dbReference>
<proteinExistence type="predicted"/>
<dbReference type="SUPFAM" id="SSF53335">
    <property type="entry name" value="S-adenosyl-L-methionine-dependent methyltransferases"/>
    <property type="match status" value="1"/>
</dbReference>